<dbReference type="SUPFAM" id="SSF52172">
    <property type="entry name" value="CheY-like"/>
    <property type="match status" value="1"/>
</dbReference>
<dbReference type="SUPFAM" id="SSF47384">
    <property type="entry name" value="Homodimeric domain of signal transducing histidine kinase"/>
    <property type="match status" value="1"/>
</dbReference>
<gene>
    <name evidence="13" type="ORF">GCM10023216_25740</name>
</gene>
<evidence type="ECO:0000256" key="9">
    <source>
        <dbReference type="SAM" id="Coils"/>
    </source>
</evidence>
<dbReference type="PANTHER" id="PTHR43047">
    <property type="entry name" value="TWO-COMPONENT HISTIDINE PROTEIN KINASE"/>
    <property type="match status" value="1"/>
</dbReference>
<comment type="caution">
    <text evidence="13">The sequence shown here is derived from an EMBL/GenBank/DDBJ whole genome shotgun (WGS) entry which is preliminary data.</text>
</comment>
<dbReference type="InterPro" id="IPR004358">
    <property type="entry name" value="Sig_transdc_His_kin-like_C"/>
</dbReference>
<feature type="domain" description="Response regulatory" evidence="12">
    <location>
        <begin position="314"/>
        <end position="432"/>
    </location>
</feature>
<feature type="coiled-coil region" evidence="9">
    <location>
        <begin position="9"/>
        <end position="36"/>
    </location>
</feature>
<dbReference type="PROSITE" id="PS50109">
    <property type="entry name" value="HIS_KIN"/>
    <property type="match status" value="1"/>
</dbReference>
<dbReference type="InterPro" id="IPR003594">
    <property type="entry name" value="HATPase_dom"/>
</dbReference>
<dbReference type="PRINTS" id="PR00344">
    <property type="entry name" value="BCTRLSENSOR"/>
</dbReference>
<dbReference type="Pfam" id="PF00072">
    <property type="entry name" value="Response_reg"/>
    <property type="match status" value="1"/>
</dbReference>
<dbReference type="InterPro" id="IPR036097">
    <property type="entry name" value="HisK_dim/P_sf"/>
</dbReference>
<evidence type="ECO:0000313" key="14">
    <source>
        <dbReference type="Proteomes" id="UP001500956"/>
    </source>
</evidence>
<keyword evidence="6" id="KW-0418">Kinase</keyword>
<dbReference type="PANTHER" id="PTHR43047:SF64">
    <property type="entry name" value="HISTIDINE KINASE CONTAINING CHEY-HOMOLOGOUS RECEIVER DOMAIN AND PAS DOMAIN-RELATED"/>
    <property type="match status" value="1"/>
</dbReference>
<evidence type="ECO:0000256" key="5">
    <source>
        <dbReference type="ARBA" id="ARBA00022679"/>
    </source>
</evidence>
<dbReference type="InterPro" id="IPR011006">
    <property type="entry name" value="CheY-like_superfamily"/>
</dbReference>
<protein>
    <recommendedName>
        <fullName evidence="3">histidine kinase</fullName>
        <ecNumber evidence="3">2.7.13.3</ecNumber>
    </recommendedName>
</protein>
<evidence type="ECO:0000256" key="3">
    <source>
        <dbReference type="ARBA" id="ARBA00012438"/>
    </source>
</evidence>
<keyword evidence="14" id="KW-1185">Reference proteome</keyword>
<dbReference type="SMART" id="SM00388">
    <property type="entry name" value="HisKA"/>
    <property type="match status" value="1"/>
</dbReference>
<comment type="catalytic activity">
    <reaction evidence="1">
        <text>ATP + protein L-histidine = ADP + protein N-phospho-L-histidine.</text>
        <dbReference type="EC" id="2.7.13.3"/>
    </reaction>
</comment>
<name>A0ABP8YLD5_9MICO</name>
<sequence length="432" mass="45373">MTAPSDEEKAALRRRLVELEAEHRSVLAQYEQLSAELEETNSGVVALYAELDERGRQLAAAVESKTRFLRNVSHELRSPVSSIIGLSSLLEESGLDADQLQQVRYVRDSADTLLTLVDELLDLARAEAGQQAVEPAPVDLADLVQELRGTIQPLVRPGVDLVVASPGDATLVSDRRLVSRILRNLLTNAVKFTASGSVHLDVGADATGIRLTVRDTGVGIPAESLESVFEEFVQIPNDLQPGVRGTGLGLPYSRRTAEALGGTLTATSTPGEGSAFTLRLPSSPAGPPAGPAAGPAATDTAAPEGTVDAARLGHVLVVDDDHGFAATVAGMLRASAERVSVADRGDHALDLLRDDPADAVVLDVQMPELDGVSVLRTLRAEHPGTAAVLVSAGPAPVQDAVVRPAPFLSKARLDTAMLLAALRQDAAEDRRG</sequence>
<dbReference type="SUPFAM" id="SSF55874">
    <property type="entry name" value="ATPase domain of HSP90 chaperone/DNA topoisomerase II/histidine kinase"/>
    <property type="match status" value="1"/>
</dbReference>
<evidence type="ECO:0000256" key="2">
    <source>
        <dbReference type="ARBA" id="ARBA00004236"/>
    </source>
</evidence>
<keyword evidence="7" id="KW-0902">Two-component regulatory system</keyword>
<dbReference type="CDD" id="cd00082">
    <property type="entry name" value="HisKA"/>
    <property type="match status" value="1"/>
</dbReference>
<dbReference type="InterPro" id="IPR001789">
    <property type="entry name" value="Sig_transdc_resp-reg_receiver"/>
</dbReference>
<keyword evidence="4 8" id="KW-0597">Phosphoprotein</keyword>
<organism evidence="13 14">
    <name type="scientific">Isoptericola chiayiensis</name>
    <dbReference type="NCBI Taxonomy" id="579446"/>
    <lineage>
        <taxon>Bacteria</taxon>
        <taxon>Bacillati</taxon>
        <taxon>Actinomycetota</taxon>
        <taxon>Actinomycetes</taxon>
        <taxon>Micrococcales</taxon>
        <taxon>Promicromonosporaceae</taxon>
        <taxon>Isoptericola</taxon>
    </lineage>
</organism>
<dbReference type="Pfam" id="PF00512">
    <property type="entry name" value="HisKA"/>
    <property type="match status" value="1"/>
</dbReference>
<evidence type="ECO:0000256" key="10">
    <source>
        <dbReference type="SAM" id="MobiDB-lite"/>
    </source>
</evidence>
<feature type="region of interest" description="Disordered" evidence="10">
    <location>
        <begin position="280"/>
        <end position="302"/>
    </location>
</feature>
<evidence type="ECO:0000256" key="4">
    <source>
        <dbReference type="ARBA" id="ARBA00022553"/>
    </source>
</evidence>
<reference evidence="14" key="1">
    <citation type="journal article" date="2019" name="Int. J. Syst. Evol. Microbiol.">
        <title>The Global Catalogue of Microorganisms (GCM) 10K type strain sequencing project: providing services to taxonomists for standard genome sequencing and annotation.</title>
        <authorList>
            <consortium name="The Broad Institute Genomics Platform"/>
            <consortium name="The Broad Institute Genome Sequencing Center for Infectious Disease"/>
            <person name="Wu L."/>
            <person name="Ma J."/>
        </authorList>
    </citation>
    <scope>NUCLEOTIDE SEQUENCE [LARGE SCALE GENOMIC DNA]</scope>
    <source>
        <strain evidence="14">JCM 18063</strain>
    </source>
</reference>
<feature type="modified residue" description="4-aspartylphosphate" evidence="8">
    <location>
        <position position="363"/>
    </location>
</feature>
<comment type="subcellular location">
    <subcellularLocation>
        <location evidence="2">Cell membrane</location>
    </subcellularLocation>
</comment>
<dbReference type="EC" id="2.7.13.3" evidence="3"/>
<dbReference type="PROSITE" id="PS50110">
    <property type="entry name" value="RESPONSE_REGULATORY"/>
    <property type="match status" value="1"/>
</dbReference>
<dbReference type="SMART" id="SM00387">
    <property type="entry name" value="HATPase_c"/>
    <property type="match status" value="1"/>
</dbReference>
<dbReference type="Gene3D" id="3.40.50.2300">
    <property type="match status" value="1"/>
</dbReference>
<accession>A0ABP8YLD5</accession>
<evidence type="ECO:0000313" key="13">
    <source>
        <dbReference type="EMBL" id="GAA4732441.1"/>
    </source>
</evidence>
<dbReference type="InterPro" id="IPR036890">
    <property type="entry name" value="HATPase_C_sf"/>
</dbReference>
<dbReference type="InterPro" id="IPR003661">
    <property type="entry name" value="HisK_dim/P_dom"/>
</dbReference>
<dbReference type="CDD" id="cd00156">
    <property type="entry name" value="REC"/>
    <property type="match status" value="1"/>
</dbReference>
<evidence type="ECO:0000259" key="12">
    <source>
        <dbReference type="PROSITE" id="PS50110"/>
    </source>
</evidence>
<evidence type="ECO:0000259" key="11">
    <source>
        <dbReference type="PROSITE" id="PS50109"/>
    </source>
</evidence>
<evidence type="ECO:0000256" key="7">
    <source>
        <dbReference type="ARBA" id="ARBA00023012"/>
    </source>
</evidence>
<dbReference type="EMBL" id="BAABID010000013">
    <property type="protein sequence ID" value="GAA4732441.1"/>
    <property type="molecule type" value="Genomic_DNA"/>
</dbReference>
<dbReference type="Gene3D" id="1.10.287.130">
    <property type="match status" value="1"/>
</dbReference>
<keyword evidence="5" id="KW-0808">Transferase</keyword>
<evidence type="ECO:0000256" key="1">
    <source>
        <dbReference type="ARBA" id="ARBA00000085"/>
    </source>
</evidence>
<feature type="compositionally biased region" description="Low complexity" evidence="10">
    <location>
        <begin position="291"/>
        <end position="302"/>
    </location>
</feature>
<feature type="domain" description="Histidine kinase" evidence="11">
    <location>
        <begin position="71"/>
        <end position="284"/>
    </location>
</feature>
<dbReference type="RefSeq" id="WP_172152184.1">
    <property type="nucleotide sequence ID" value="NZ_BAABID010000013.1"/>
</dbReference>
<evidence type="ECO:0000256" key="6">
    <source>
        <dbReference type="ARBA" id="ARBA00022777"/>
    </source>
</evidence>
<evidence type="ECO:0000256" key="8">
    <source>
        <dbReference type="PROSITE-ProRule" id="PRU00169"/>
    </source>
</evidence>
<keyword evidence="9" id="KW-0175">Coiled coil</keyword>
<dbReference type="Proteomes" id="UP001500956">
    <property type="component" value="Unassembled WGS sequence"/>
</dbReference>
<dbReference type="InterPro" id="IPR005467">
    <property type="entry name" value="His_kinase_dom"/>
</dbReference>
<proteinExistence type="predicted"/>
<dbReference type="SMART" id="SM00448">
    <property type="entry name" value="REC"/>
    <property type="match status" value="1"/>
</dbReference>
<dbReference type="Gene3D" id="3.30.565.10">
    <property type="entry name" value="Histidine kinase-like ATPase, C-terminal domain"/>
    <property type="match status" value="1"/>
</dbReference>
<dbReference type="Pfam" id="PF02518">
    <property type="entry name" value="HATPase_c"/>
    <property type="match status" value="1"/>
</dbReference>